<keyword evidence="2" id="KW-1185">Reference proteome</keyword>
<organism evidence="1 2">
    <name type="scientific">Austropuccinia psidii MF-1</name>
    <dbReference type="NCBI Taxonomy" id="1389203"/>
    <lineage>
        <taxon>Eukaryota</taxon>
        <taxon>Fungi</taxon>
        <taxon>Dikarya</taxon>
        <taxon>Basidiomycota</taxon>
        <taxon>Pucciniomycotina</taxon>
        <taxon>Pucciniomycetes</taxon>
        <taxon>Pucciniales</taxon>
        <taxon>Sphaerophragmiaceae</taxon>
        <taxon>Austropuccinia</taxon>
    </lineage>
</organism>
<dbReference type="AlphaFoldDB" id="A0A9Q3CGF8"/>
<reference evidence="1" key="1">
    <citation type="submission" date="2021-03" db="EMBL/GenBank/DDBJ databases">
        <title>Draft genome sequence of rust myrtle Austropuccinia psidii MF-1, a brazilian biotype.</title>
        <authorList>
            <person name="Quecine M.C."/>
            <person name="Pachon D.M.R."/>
            <person name="Bonatelli M.L."/>
            <person name="Correr F.H."/>
            <person name="Franceschini L.M."/>
            <person name="Leite T.F."/>
            <person name="Margarido G.R.A."/>
            <person name="Almeida C.A."/>
            <person name="Ferrarezi J.A."/>
            <person name="Labate C.A."/>
        </authorList>
    </citation>
    <scope>NUCLEOTIDE SEQUENCE</scope>
    <source>
        <strain evidence="1">MF-1</strain>
    </source>
</reference>
<gene>
    <name evidence="1" type="ORF">O181_023108</name>
</gene>
<dbReference type="Proteomes" id="UP000765509">
    <property type="component" value="Unassembled WGS sequence"/>
</dbReference>
<evidence type="ECO:0000313" key="1">
    <source>
        <dbReference type="EMBL" id="MBW0483393.1"/>
    </source>
</evidence>
<evidence type="ECO:0000313" key="2">
    <source>
        <dbReference type="Proteomes" id="UP000765509"/>
    </source>
</evidence>
<comment type="caution">
    <text evidence="1">The sequence shown here is derived from an EMBL/GenBank/DDBJ whole genome shotgun (WGS) entry which is preliminary data.</text>
</comment>
<sequence>MFSSVCQNITPQTQGYVSGSIHTQYHKEDIKPDAPMRNKIKSSSKYQAGDNITFLEKEEVKKLLESIRWPKLSGAGQYDHMELIDYINGLFIYVPRIPRYWITAKLNKELKGHSGIWYTEMKEIDGGRVIIKWYIDCTHLKMTSTQWKKIHMSGFLNSPREFKPLTPI</sequence>
<proteinExistence type="predicted"/>
<name>A0A9Q3CGF8_9BASI</name>
<dbReference type="EMBL" id="AVOT02007211">
    <property type="protein sequence ID" value="MBW0483393.1"/>
    <property type="molecule type" value="Genomic_DNA"/>
</dbReference>
<accession>A0A9Q3CGF8</accession>
<protein>
    <submittedName>
        <fullName evidence="1">Uncharacterized protein</fullName>
    </submittedName>
</protein>